<evidence type="ECO:0000313" key="1">
    <source>
        <dbReference type="EMBL" id="AAQ58520.1"/>
    </source>
</evidence>
<dbReference type="KEGG" id="cvi:CV_0845"/>
<keyword evidence="2" id="KW-1185">Reference proteome</keyword>
<name>Q7NZS6_CHRVO</name>
<reference evidence="1 2" key="1">
    <citation type="journal article" date="2003" name="Proc. Natl. Acad. Sci. U.S.A.">
        <title>The complete genome sequence of Chromobacterium violaceum reveals remarkable and exploitable bacterial adaptability.</title>
        <authorList>
            <person name="Vasconcelos A.T.R."/>
            <person name="de Almeida D.F."/>
            <person name="Almeida F.C."/>
            <person name="de Almeida L.G.P."/>
            <person name="de Almeida R."/>
            <person name="Goncalves J.A.A."/>
            <person name="Andrade E.M."/>
            <person name="Antonio R.V."/>
            <person name="Araripe J."/>
            <person name="de Araujo M.F.F."/>
            <person name="Filho S.A."/>
            <person name="Azevedo V."/>
            <person name="Batista A.J."/>
            <person name="Bataus L.A.M."/>
            <person name="Batista J.S."/>
            <person name="Belo A."/>
            <person name="vander Berg C."/>
            <person name="Blamey J."/>
            <person name="Bogo M."/>
            <person name="Bonato S."/>
            <person name="Bordignon J."/>
            <person name="Brito C.A."/>
            <person name="Brocchi M."/>
            <person name="Burity H.A."/>
            <person name="Camargo A.A."/>
            <person name="Cardoso D.D.P."/>
            <person name="Carneiro N.P."/>
            <person name="Carraro D.M."/>
            <person name="Carvalho C.M.B."/>
            <person name="Cascardo J.C.M."/>
            <person name="Cavada B.S."/>
            <person name="Chueire L.M.O."/>
            <person name="Pasa T.B.C."/>
            <person name="Duran N."/>
            <person name="Fagundes N."/>
            <person name="Falcao C.L."/>
            <person name="Fantinatti F."/>
            <person name="Farias I.P."/>
            <person name="Felipe M.S.S."/>
            <person name="Ferrari L.P."/>
            <person name="Ferro J.A."/>
            <person name="Ferro M.I.T."/>
            <person name="Franco G.R."/>
            <person name="Freitas N.S.A."/>
            <person name="Furlan L.R."/>
            <person name="Gazzinelli R.T."/>
            <person name="Gomes E.A."/>
            <person name="Goncalves P.R."/>
            <person name="Grangeiro T.B."/>
            <person name="Grattapaglia D."/>
            <person name="Grisard E.C."/>
            <person name="Guimaraes C.T."/>
            <person name="Hanna E.S."/>
            <person name="Hungria M."/>
            <person name="Jardim S.N."/>
            <person name="Laurino J."/>
            <person name="Leoi L.C.T."/>
            <person name="Fassarella L."/>
            <person name="Lima A."/>
            <person name="Loureiro M.F."/>
            <person name="Lyra M.C.P."/>
            <person name="Macedo M."/>
            <person name="Madeira H.M.F."/>
            <person name="Manfio G.P."/>
            <person name="Maranhao A.Q."/>
            <person name="Martins W.S."/>
            <person name="di Mauro S.M.Z."/>
            <person name="de Medeiros S.R.B."/>
            <person name="Meissner R.D.V."/>
            <person name="Menck C.F.M."/>
            <person name="Moreira M.A.M."/>
            <person name="Nascimento F.F."/>
            <person name="Nicolas M.F."/>
            <person name="Oliveira J.G."/>
            <person name="Oliveira S.C."/>
            <person name="Paixao R.F.C."/>
            <person name="Parente J.A."/>
            <person name="Pedrosa F.O."/>
            <person name="Pena S.J.D."/>
            <person name="Perreira J.O."/>
            <person name="Perreira M."/>
            <person name="Pinto L.S.R.C."/>
            <person name="Pinto L.S."/>
            <person name="Porto J.I.R."/>
            <person name="Potrich D.P."/>
            <person name="Neto C.E.R."/>
            <person name="Reis A.M.M."/>
            <person name="Rigo L.U."/>
            <person name="Rondinelli E."/>
            <person name="dos Santos E.B.P."/>
            <person name="Santos F.R."/>
            <person name="Schneider M.P.C."/>
            <person name="Seuanez H.N."/>
            <person name="Silva A.M.R."/>
            <person name="da Silva A.L.C."/>
            <person name="Silva D.W."/>
            <person name="Silva R."/>
            <person name="Simoes I.C."/>
            <person name="Simon D."/>
            <person name="Soares C.M.A."/>
            <person name="Soares R.B.A."/>
            <person name="Souza E.M."/>
            <person name="Souza K.R.L."/>
            <person name="Souza R.C."/>
            <person name="Steffens M.B.R."/>
            <person name="Steindel M."/>
            <person name="Teixeira S.R."/>
            <person name="Urmenyi T."/>
            <person name="Vettore A."/>
            <person name="Wassem R."/>
            <person name="Zaha A."/>
            <person name="Simpson A.J.G."/>
        </authorList>
    </citation>
    <scope>NUCLEOTIDE SEQUENCE [LARGE SCALE GENOMIC DNA]</scope>
    <source>
        <strain evidence="2">ATCC 12472 / DSM 30191 / JCM 1249 / NBRC 12614 / NCIMB 9131 / NCTC 9757</strain>
    </source>
</reference>
<accession>Q7NZS6</accession>
<dbReference type="HOGENOM" id="CLU_2914073_0_0_4"/>
<sequence>MGDFRCVCLAGRRENCGLQLAANGQKWSFKKQPLCRNSSKLVNLLNNCYACTATLVEINNG</sequence>
<dbReference type="AlphaFoldDB" id="Q7NZS6"/>
<organism evidence="1 2">
    <name type="scientific">Chromobacterium violaceum (strain ATCC 12472 / DSM 30191 / JCM 1249 / CCUG 213 / NBRC 12614 / NCIMB 9131 / NCTC 9757 / MK)</name>
    <dbReference type="NCBI Taxonomy" id="243365"/>
    <lineage>
        <taxon>Bacteria</taxon>
        <taxon>Pseudomonadati</taxon>
        <taxon>Pseudomonadota</taxon>
        <taxon>Betaproteobacteria</taxon>
        <taxon>Neisseriales</taxon>
        <taxon>Chromobacteriaceae</taxon>
        <taxon>Chromobacterium</taxon>
    </lineage>
</organism>
<protein>
    <submittedName>
        <fullName evidence="1">Uncharacterized protein</fullName>
    </submittedName>
</protein>
<dbReference type="STRING" id="243365.CV_0845"/>
<dbReference type="EMBL" id="AE016825">
    <property type="protein sequence ID" value="AAQ58520.1"/>
    <property type="molecule type" value="Genomic_DNA"/>
</dbReference>
<dbReference type="Proteomes" id="UP000001424">
    <property type="component" value="Chromosome"/>
</dbReference>
<evidence type="ECO:0000313" key="2">
    <source>
        <dbReference type="Proteomes" id="UP000001424"/>
    </source>
</evidence>
<proteinExistence type="predicted"/>
<gene>
    <name evidence="1" type="ordered locus">CV_0845</name>
</gene>